<evidence type="ECO:0000256" key="1">
    <source>
        <dbReference type="ARBA" id="ARBA00004123"/>
    </source>
</evidence>
<evidence type="ECO:0000256" key="2">
    <source>
        <dbReference type="ARBA" id="ARBA00023015"/>
    </source>
</evidence>
<dbReference type="InterPro" id="IPR036576">
    <property type="entry name" value="WRKY_dom_sf"/>
</dbReference>
<evidence type="ECO:0000256" key="6">
    <source>
        <dbReference type="SAM" id="MobiDB-lite"/>
    </source>
</evidence>
<dbReference type="SMR" id="A0A4U6VED9"/>
<dbReference type="SUPFAM" id="SSF118290">
    <property type="entry name" value="WRKY DNA-binding domain"/>
    <property type="match status" value="1"/>
</dbReference>
<keyword evidence="4" id="KW-0804">Transcription</keyword>
<feature type="region of interest" description="Disordered" evidence="6">
    <location>
        <begin position="1"/>
        <end position="22"/>
    </location>
</feature>
<feature type="region of interest" description="Disordered" evidence="6">
    <location>
        <begin position="92"/>
        <end position="117"/>
    </location>
</feature>
<dbReference type="GO" id="GO:0003700">
    <property type="term" value="F:DNA-binding transcription factor activity"/>
    <property type="evidence" value="ECO:0007669"/>
    <property type="project" value="InterPro"/>
</dbReference>
<dbReference type="SMART" id="SM00774">
    <property type="entry name" value="WRKY"/>
    <property type="match status" value="1"/>
</dbReference>
<keyword evidence="3" id="KW-0238">DNA-binding</keyword>
<dbReference type="AlphaFoldDB" id="A0A4U6VED9"/>
<reference evidence="8" key="1">
    <citation type="submission" date="2019-03" db="EMBL/GenBank/DDBJ databases">
        <title>WGS assembly of Setaria viridis.</title>
        <authorList>
            <person name="Huang P."/>
            <person name="Jenkins J."/>
            <person name="Grimwood J."/>
            <person name="Barry K."/>
            <person name="Healey A."/>
            <person name="Mamidi S."/>
            <person name="Sreedasyam A."/>
            <person name="Shu S."/>
            <person name="Feldman M."/>
            <person name="Wu J."/>
            <person name="Yu Y."/>
            <person name="Chen C."/>
            <person name="Johnson J."/>
            <person name="Rokhsar D."/>
            <person name="Baxter I."/>
            <person name="Schmutz J."/>
            <person name="Brutnell T."/>
            <person name="Kellogg E."/>
        </authorList>
    </citation>
    <scope>NUCLEOTIDE SEQUENCE [LARGE SCALE GENOMIC DNA]</scope>
</reference>
<dbReference type="Gramene" id="TKW26724">
    <property type="protein sequence ID" value="TKW26724"/>
    <property type="gene ID" value="SEVIR_3G209000v2"/>
</dbReference>
<evidence type="ECO:0000259" key="7">
    <source>
        <dbReference type="PROSITE" id="PS50811"/>
    </source>
</evidence>
<accession>A0A4U6VED9</accession>
<dbReference type="Proteomes" id="UP000298652">
    <property type="component" value="Chromosome 3"/>
</dbReference>
<dbReference type="Gene3D" id="2.20.25.80">
    <property type="entry name" value="WRKY domain"/>
    <property type="match status" value="1"/>
</dbReference>
<dbReference type="PROSITE" id="PS50811">
    <property type="entry name" value="WRKY"/>
    <property type="match status" value="1"/>
</dbReference>
<sequence length="278" mass="31097">MSTRLNSARKSQPPRSSDRRDAAIQELRRGTQLADLLRKQVKLIPEPNRRDAAVANVGEISMAMESSLNILQYEIEHPSSPEVGTVDMAAHAGYSSDGGTGERNRAVPRTRRVRHRRGRHGVELPMKEILTEAPENDRFHWRKYGEKTILNAEYPRLYYKCGYSDDHKCPAKKYVQQQSNSGHPRFMVTLINEHTCEALFPDEPTSSSSSASQVLDFTKASLSPPLMAAAASGSLKKEEEDSMSVCMHSYSYDEYLSSSFPTMSPDGDQVQFSPGPGW</sequence>
<organism evidence="8 9">
    <name type="scientific">Setaria viridis</name>
    <name type="common">Green bristlegrass</name>
    <name type="synonym">Setaria italica subsp. viridis</name>
    <dbReference type="NCBI Taxonomy" id="4556"/>
    <lineage>
        <taxon>Eukaryota</taxon>
        <taxon>Viridiplantae</taxon>
        <taxon>Streptophyta</taxon>
        <taxon>Embryophyta</taxon>
        <taxon>Tracheophyta</taxon>
        <taxon>Spermatophyta</taxon>
        <taxon>Magnoliopsida</taxon>
        <taxon>Liliopsida</taxon>
        <taxon>Poales</taxon>
        <taxon>Poaceae</taxon>
        <taxon>PACMAD clade</taxon>
        <taxon>Panicoideae</taxon>
        <taxon>Panicodae</taxon>
        <taxon>Paniceae</taxon>
        <taxon>Cenchrinae</taxon>
        <taxon>Setaria</taxon>
    </lineage>
</organism>
<dbReference type="EMBL" id="CM016554">
    <property type="protein sequence ID" value="TKW26724.1"/>
    <property type="molecule type" value="Genomic_DNA"/>
</dbReference>
<dbReference type="PANTHER" id="PTHR31282">
    <property type="entry name" value="WRKY TRANSCRIPTION FACTOR 21-RELATED"/>
    <property type="match status" value="1"/>
</dbReference>
<evidence type="ECO:0000256" key="3">
    <source>
        <dbReference type="ARBA" id="ARBA00023125"/>
    </source>
</evidence>
<feature type="domain" description="WRKY" evidence="7">
    <location>
        <begin position="130"/>
        <end position="180"/>
    </location>
</feature>
<proteinExistence type="predicted"/>
<evidence type="ECO:0000313" key="8">
    <source>
        <dbReference type="EMBL" id="TKW26724.1"/>
    </source>
</evidence>
<keyword evidence="9" id="KW-1185">Reference proteome</keyword>
<evidence type="ECO:0000313" key="9">
    <source>
        <dbReference type="Proteomes" id="UP000298652"/>
    </source>
</evidence>
<evidence type="ECO:0000256" key="4">
    <source>
        <dbReference type="ARBA" id="ARBA00023163"/>
    </source>
</evidence>
<comment type="subcellular location">
    <subcellularLocation>
        <location evidence="1">Nucleus</location>
    </subcellularLocation>
</comment>
<dbReference type="OMA" id="NEHTCEA"/>
<keyword evidence="5" id="KW-0539">Nucleus</keyword>
<dbReference type="GO" id="GO:0005634">
    <property type="term" value="C:nucleus"/>
    <property type="evidence" value="ECO:0007669"/>
    <property type="project" value="UniProtKB-SubCell"/>
</dbReference>
<dbReference type="Pfam" id="PF03106">
    <property type="entry name" value="WRKY"/>
    <property type="match status" value="1"/>
</dbReference>
<dbReference type="GO" id="GO:0043565">
    <property type="term" value="F:sequence-specific DNA binding"/>
    <property type="evidence" value="ECO:0007669"/>
    <property type="project" value="InterPro"/>
</dbReference>
<gene>
    <name evidence="8" type="ORF">SEVIR_3G209000v2</name>
</gene>
<keyword evidence="2" id="KW-0805">Transcription regulation</keyword>
<feature type="compositionally biased region" description="Polar residues" evidence="6">
    <location>
        <begin position="1"/>
        <end position="15"/>
    </location>
</feature>
<evidence type="ECO:0000256" key="5">
    <source>
        <dbReference type="ARBA" id="ARBA00023242"/>
    </source>
</evidence>
<protein>
    <recommendedName>
        <fullName evidence="7">WRKY domain-containing protein</fullName>
    </recommendedName>
</protein>
<dbReference type="InterPro" id="IPR003657">
    <property type="entry name" value="WRKY_dom"/>
</dbReference>
<name>A0A4U6VED9_SETVI</name>
<dbReference type="InterPro" id="IPR044810">
    <property type="entry name" value="WRKY_plant"/>
</dbReference>
<feature type="compositionally biased region" description="Basic residues" evidence="6">
    <location>
        <begin position="106"/>
        <end position="117"/>
    </location>
</feature>